<dbReference type="InterPro" id="IPR006977">
    <property type="entry name" value="Yip1_dom"/>
</dbReference>
<dbReference type="GO" id="GO:0016020">
    <property type="term" value="C:membrane"/>
    <property type="evidence" value="ECO:0007669"/>
    <property type="project" value="UniProtKB-SubCell"/>
</dbReference>
<evidence type="ECO:0000313" key="7">
    <source>
        <dbReference type="EMBL" id="AVF28655.1"/>
    </source>
</evidence>
<proteinExistence type="predicted"/>
<dbReference type="Pfam" id="PF04893">
    <property type="entry name" value="Yip1"/>
    <property type="match status" value="1"/>
</dbReference>
<evidence type="ECO:0000256" key="5">
    <source>
        <dbReference type="SAM" id="Phobius"/>
    </source>
</evidence>
<dbReference type="AlphaFoldDB" id="A0A2L1U6V9"/>
<dbReference type="Proteomes" id="UP000239833">
    <property type="component" value="Chromosome"/>
</dbReference>
<feature type="domain" description="Yip1" evidence="6">
    <location>
        <begin position="25"/>
        <end position="213"/>
    </location>
</feature>
<evidence type="ECO:0000256" key="2">
    <source>
        <dbReference type="ARBA" id="ARBA00022692"/>
    </source>
</evidence>
<evidence type="ECO:0000256" key="4">
    <source>
        <dbReference type="ARBA" id="ARBA00023136"/>
    </source>
</evidence>
<evidence type="ECO:0000259" key="6">
    <source>
        <dbReference type="Pfam" id="PF04893"/>
    </source>
</evidence>
<feature type="transmembrane region" description="Helical" evidence="5">
    <location>
        <begin position="30"/>
        <end position="50"/>
    </location>
</feature>
<evidence type="ECO:0000256" key="3">
    <source>
        <dbReference type="ARBA" id="ARBA00022989"/>
    </source>
</evidence>
<feature type="transmembrane region" description="Helical" evidence="5">
    <location>
        <begin position="199"/>
        <end position="217"/>
    </location>
</feature>
<keyword evidence="2 5" id="KW-0812">Transmembrane</keyword>
<name>A0A2L1U6V9_9BACL</name>
<organism evidence="7 8">
    <name type="scientific">Paenibacillus larvae subsp. larvae</name>
    <dbReference type="NCBI Taxonomy" id="147375"/>
    <lineage>
        <taxon>Bacteria</taxon>
        <taxon>Bacillati</taxon>
        <taxon>Bacillota</taxon>
        <taxon>Bacilli</taxon>
        <taxon>Bacillales</taxon>
        <taxon>Paenibacillaceae</taxon>
        <taxon>Paenibacillus</taxon>
    </lineage>
</organism>
<protein>
    <submittedName>
        <fullName evidence="7">Yip1 domain protein</fullName>
    </submittedName>
</protein>
<sequence>MSNLLNMLEYSVSPQKVIKVYTNYNRPFNIIFLICSIVFAISAISMLCFFETDIFKDFVKKIGFPDIAVRLILGLAGTAFLILAIFLFQIITSVMLLIITKIFKNLFKNSLNFTQSLTIVSLSATPLIMAIICNGLFLIIAREMFFYLPTSISYYLQDAIPTQLLNSLQIIDVFLIWHISLIAIGSAELLEIRGNKTRYHLIVSFCFIVTFGLLNVLI</sequence>
<dbReference type="EMBL" id="CP019655">
    <property type="protein sequence ID" value="AVF28655.1"/>
    <property type="molecule type" value="Genomic_DNA"/>
</dbReference>
<evidence type="ECO:0000256" key="1">
    <source>
        <dbReference type="ARBA" id="ARBA00004141"/>
    </source>
</evidence>
<feature type="transmembrane region" description="Helical" evidence="5">
    <location>
        <begin position="119"/>
        <end position="141"/>
    </location>
</feature>
<gene>
    <name evidence="7" type="ORF">ERICIII_04646</name>
</gene>
<keyword evidence="4 5" id="KW-0472">Membrane</keyword>
<dbReference type="GeneID" id="64220932"/>
<feature type="transmembrane region" description="Helical" evidence="5">
    <location>
        <begin position="170"/>
        <end position="187"/>
    </location>
</feature>
<dbReference type="RefSeq" id="WP_077996311.1">
    <property type="nucleotide sequence ID" value="NZ_CP019655.1"/>
</dbReference>
<evidence type="ECO:0000313" key="8">
    <source>
        <dbReference type="Proteomes" id="UP000239833"/>
    </source>
</evidence>
<reference evidence="8" key="1">
    <citation type="submission" date="2017-02" db="EMBL/GenBank/DDBJ databases">
        <title>Delineation of Paenibacillus larvae strains originating from foulbrood outbreaks.</title>
        <authorList>
            <person name="Beims H."/>
            <person name="Bunk B."/>
            <person name="Sproeer C."/>
            <person name="Mohr K.I."/>
            <person name="Pradella S."/>
            <person name="Guenther G."/>
            <person name="Rohde M."/>
            <person name="von der Ohe W."/>
            <person name="Steinert M."/>
        </authorList>
    </citation>
    <scope>NUCLEOTIDE SEQUENCE [LARGE SCALE GENOMIC DNA]</scope>
    <source>
        <strain evidence="8">Eric_III</strain>
    </source>
</reference>
<keyword evidence="3 5" id="KW-1133">Transmembrane helix</keyword>
<feature type="transmembrane region" description="Helical" evidence="5">
    <location>
        <begin position="71"/>
        <end position="99"/>
    </location>
</feature>
<accession>A0A2L1U6V9</accession>
<comment type="subcellular location">
    <subcellularLocation>
        <location evidence="1">Membrane</location>
        <topology evidence="1">Multi-pass membrane protein</topology>
    </subcellularLocation>
</comment>